<dbReference type="STRING" id="1317122.ATO12_12630"/>
<dbReference type="eggNOG" id="COG1474">
    <property type="taxonomic scope" value="Bacteria"/>
</dbReference>
<organism evidence="2 3">
    <name type="scientific">Aquimarina atlantica</name>
    <dbReference type="NCBI Taxonomy" id="1317122"/>
    <lineage>
        <taxon>Bacteria</taxon>
        <taxon>Pseudomonadati</taxon>
        <taxon>Bacteroidota</taxon>
        <taxon>Flavobacteriia</taxon>
        <taxon>Flavobacteriales</taxon>
        <taxon>Flavobacteriaceae</taxon>
        <taxon>Aquimarina</taxon>
    </lineage>
</organism>
<reference evidence="2 3" key="1">
    <citation type="submission" date="2014-04" db="EMBL/GenBank/DDBJ databases">
        <title>Aquimarina sp. 22II-S11-z7 Genome Sequencing.</title>
        <authorList>
            <person name="Lai Q."/>
        </authorList>
    </citation>
    <scope>NUCLEOTIDE SEQUENCE [LARGE SCALE GENOMIC DNA]</scope>
    <source>
        <strain evidence="2 3">22II-S11-z7</strain>
    </source>
</reference>
<dbReference type="AlphaFoldDB" id="A0A023BX75"/>
<dbReference type="InterPro" id="IPR027417">
    <property type="entry name" value="P-loop_NTPase"/>
</dbReference>
<evidence type="ECO:0000313" key="3">
    <source>
        <dbReference type="Proteomes" id="UP000023541"/>
    </source>
</evidence>
<protein>
    <recommendedName>
        <fullName evidence="1">Novel STAND NTPase 3 domain-containing protein</fullName>
    </recommendedName>
</protein>
<dbReference type="Gene3D" id="3.40.50.300">
    <property type="entry name" value="P-loop containing nucleotide triphosphate hydrolases"/>
    <property type="match status" value="1"/>
</dbReference>
<keyword evidence="3" id="KW-1185">Reference proteome</keyword>
<feature type="domain" description="Novel STAND NTPase 3" evidence="1">
    <location>
        <begin position="196"/>
        <end position="334"/>
    </location>
</feature>
<comment type="caution">
    <text evidence="2">The sequence shown here is derived from an EMBL/GenBank/DDBJ whole genome shotgun (WGS) entry which is preliminary data.</text>
</comment>
<sequence length="1244" mass="145960">MNQLSSIKERLKNFNDTEFQELCDSFLNLRHRGYKAYARNGAHDIKQKTTRGTPDSFFLMPNGLYLFVESTTTENKGKRLLDKLKNDISACLNKDKTGIAINKIQDIILCYNSNLSSSQMEEINKEAEKAMGKPPVHFSLDSLATEIFFHHKNLAHDYLGLPLDTGQIVLLEKFVEEYDNGKQKLATPLSGAFLHRTKELKEIKEKLNSEDIVIISGAAGVGKSKLALQAIKKFLELHLDYNAYAISPKGADFLGDLSTYFEGDENSILLVDDVNRVDKFEQILGFYGSLKKEKLKIVLTVRDYALENVREWLSRYESAIIKIKRFDSDEIKAIIELKPFEIYNGKYQHKIYTIAKGNARLAVMMAIIAKKTNKLDSLNNVSDLFEQYFETFVGDKQVFKNKKVLKVMGVLSFFYAIPYNDGTLLGSVSNSFSISSDELRESFDLLHNLDLIELNYEHAKIGEQNLSTYFFYKVFLKDKLLSFESLWNNYFELQPHRFKDTLYPTHQNFGKQFITEQVKPTLLAYWAEISKNEKKAFQFLNFAWEFVPDECLAYLDSKISAIQHSEIIEFKVTYEHNDYSGTKKREPHLELISHFFEEHNYFLDAVDLAFKFVECIQQHLPQLIYHINEGFHFMDEDYSNHFNRQLSLINYLANEVENSKLRALSFLAISKELMGRTHWTYENSEDIEEDDKNIIIVKQIRSIILKTSCKLYTSYPKEVFEVIFDFSIHTLSYNEYTLAFDLKYLIPWINKHLKTNNFHHCYYVQEIIRYSIKEGVDHTDFKRLKSSFIHAAYRLFELVNWDRHQFKDRHDFNDDGEFEELKEADIIKTLIFKSNNDIETFITNYSEILRWNKLRLYSQDSIIGIITNANLDKNTDIGFAIFVEFVKLQDKGILNSKGFIPHDSLEKLNSISGLAERFWKTIESENLKEIWKLEILTSLSEERILKRDLTRLITTLNEIKVNFWLQSKRLEQYKSLEPNILIKIIGIVVQKIEQENLKIKFDENFIILTIDSIENIDLLKKAYLQQAHLSDHFDYQGKALLEILKRDNSFLLDLVRKIYKDNNKRKLGHHRGLSMVWELSNPVEVLDEPLRYVANNENNYHYISRNFMNVFFKSVKSQEKKANNCLIYFIRKYSHESKIINIVFDVIHTSRNHLFEKALATYLQRNQDVNCFKKINWTERQVVYSGDVIVGSVRAAKWERLLNMIESTKLGIKTRQIKAYIKSRIDSELQYAEHEKRRKFIGNF</sequence>
<accession>A0A023BX75</accession>
<dbReference type="RefSeq" id="WP_034241183.1">
    <property type="nucleotide sequence ID" value="NZ_AQRA01000003.1"/>
</dbReference>
<dbReference type="SUPFAM" id="SSF52540">
    <property type="entry name" value="P-loop containing nucleoside triphosphate hydrolases"/>
    <property type="match status" value="1"/>
</dbReference>
<evidence type="ECO:0000259" key="1">
    <source>
        <dbReference type="Pfam" id="PF20720"/>
    </source>
</evidence>
<evidence type="ECO:0000313" key="2">
    <source>
        <dbReference type="EMBL" id="EZH74605.1"/>
    </source>
</evidence>
<dbReference type="Proteomes" id="UP000023541">
    <property type="component" value="Unassembled WGS sequence"/>
</dbReference>
<dbReference type="InterPro" id="IPR049050">
    <property type="entry name" value="nSTAND3"/>
</dbReference>
<dbReference type="OrthoDB" id="9816071at2"/>
<dbReference type="EMBL" id="AQRA01000003">
    <property type="protein sequence ID" value="EZH74605.1"/>
    <property type="molecule type" value="Genomic_DNA"/>
</dbReference>
<proteinExistence type="predicted"/>
<dbReference type="Pfam" id="PF20720">
    <property type="entry name" value="nSTAND3"/>
    <property type="match status" value="1"/>
</dbReference>
<gene>
    <name evidence="2" type="ORF">ATO12_12630</name>
</gene>
<name>A0A023BX75_9FLAO</name>